<dbReference type="EMBL" id="OY731402">
    <property type="protein sequence ID" value="CAJ1957293.1"/>
    <property type="molecule type" value="Genomic_DNA"/>
</dbReference>
<organism evidence="1 2">
    <name type="scientific">Sphenostylis stenocarpa</name>
    <dbReference type="NCBI Taxonomy" id="92480"/>
    <lineage>
        <taxon>Eukaryota</taxon>
        <taxon>Viridiplantae</taxon>
        <taxon>Streptophyta</taxon>
        <taxon>Embryophyta</taxon>
        <taxon>Tracheophyta</taxon>
        <taxon>Spermatophyta</taxon>
        <taxon>Magnoliopsida</taxon>
        <taxon>eudicotyledons</taxon>
        <taxon>Gunneridae</taxon>
        <taxon>Pentapetalae</taxon>
        <taxon>rosids</taxon>
        <taxon>fabids</taxon>
        <taxon>Fabales</taxon>
        <taxon>Fabaceae</taxon>
        <taxon>Papilionoideae</taxon>
        <taxon>50 kb inversion clade</taxon>
        <taxon>NPAAA clade</taxon>
        <taxon>indigoferoid/millettioid clade</taxon>
        <taxon>Phaseoleae</taxon>
        <taxon>Sphenostylis</taxon>
    </lineage>
</organism>
<accession>A0AA86VYW4</accession>
<evidence type="ECO:0000313" key="1">
    <source>
        <dbReference type="EMBL" id="CAJ1957293.1"/>
    </source>
</evidence>
<keyword evidence="2" id="KW-1185">Reference proteome</keyword>
<protein>
    <submittedName>
        <fullName evidence="1">Uncharacterized protein</fullName>
    </submittedName>
</protein>
<sequence>MLQGLGMPHQDEAVALGVRREVPYLLDRVHCLACTYLSQDWLGVQCQKNTGFQIIPAPRSISSTSESLIEKARTKGA</sequence>
<evidence type="ECO:0000313" key="2">
    <source>
        <dbReference type="Proteomes" id="UP001189624"/>
    </source>
</evidence>
<name>A0AA86VYW4_9FABA</name>
<dbReference type="Proteomes" id="UP001189624">
    <property type="component" value="Chromosome 5"/>
</dbReference>
<dbReference type="AlphaFoldDB" id="A0AA86VYW4"/>
<gene>
    <name evidence="1" type="ORF">AYBTSS11_LOCUS17119</name>
</gene>
<reference evidence="1" key="1">
    <citation type="submission" date="2023-10" db="EMBL/GenBank/DDBJ databases">
        <authorList>
            <person name="Domelevo Entfellner J.-B."/>
        </authorList>
    </citation>
    <scope>NUCLEOTIDE SEQUENCE</scope>
</reference>
<proteinExistence type="predicted"/>
<dbReference type="Gramene" id="rna-AYBTSS11_LOCUS17119">
    <property type="protein sequence ID" value="CAJ1957293.1"/>
    <property type="gene ID" value="gene-AYBTSS11_LOCUS17119"/>
</dbReference>